<dbReference type="EMBL" id="OP985600">
    <property type="protein sequence ID" value="WBF79027.1"/>
    <property type="molecule type" value="Genomic_DNA"/>
</dbReference>
<evidence type="ECO:0000313" key="2">
    <source>
        <dbReference type="Proteomes" id="UP001212175"/>
    </source>
</evidence>
<protein>
    <submittedName>
        <fullName evidence="1">Uncharacterized protein</fullName>
    </submittedName>
</protein>
<organism evidence="1 2">
    <name type="scientific">Arthrobacter phage Bolt007</name>
    <dbReference type="NCBI Taxonomy" id="3017297"/>
    <lineage>
        <taxon>Viruses</taxon>
        <taxon>Duplodnaviria</taxon>
        <taxon>Heunggongvirae</taxon>
        <taxon>Uroviricota</taxon>
        <taxon>Caudoviricetes</taxon>
        <taxon>Berryhillviridae</taxon>
        <taxon>Lilmacvirus</taxon>
        <taxon>Lilmacvirus bolt007</taxon>
    </lineage>
</organism>
<gene>
    <name evidence="1" type="primary">59</name>
    <name evidence="1" type="ORF">SEA_BOLT007_59</name>
</gene>
<proteinExistence type="predicted"/>
<reference evidence="1 2" key="1">
    <citation type="submission" date="2022-12" db="EMBL/GenBank/DDBJ databases">
        <authorList>
            <person name="Batteikh M."/>
            <person name="Krug K."/>
            <person name="Kamarzar M."/>
            <person name="Huq N."/>
            <person name="Esparza P.D."/>
            <person name="Ma Y."/>
            <person name="Wang J.Y."/>
            <person name="Fleming H.S."/>
            <person name="Wright N.E."/>
            <person name="Melkote A."/>
            <person name="Senthilvelan J."/>
            <person name="Rajiv S."/>
            <person name="Paek B.H."/>
            <person name="Gonzalez C."/>
            <person name="Abuwarda M."/>
            <person name="Niazmandi K."/>
            <person name="Whang A."/>
            <person name="Magaling J.T.M."/>
            <person name="Seeman S."/>
            <person name="Chai A.E."/>
            <person name="Zorawik M."/>
            <person name="Kasemsunt F."/>
            <person name="Garza D.R."/>
            <person name="Ngo R.T."/>
            <person name="Reddi K."/>
            <person name="Freise A.C."/>
            <person name="Garcia-Vedrenne A.E."/>
            <person name="Garlena R.A."/>
            <person name="Russell D.A."/>
            <person name="Jacobs-Sera D."/>
            <person name="Hatfull G.F."/>
        </authorList>
    </citation>
    <scope>NUCLEOTIDE SEQUENCE [LARGE SCALE GENOMIC DNA]</scope>
</reference>
<keyword evidence="2" id="KW-1185">Reference proteome</keyword>
<dbReference type="Proteomes" id="UP001212175">
    <property type="component" value="Segment"/>
</dbReference>
<sequence length="121" mass="13586">MTDRTDYVAAYVDDAHPVGRDRAAHEALRKMHRALAPDLQDRTVVESYYEPSANAWRLVMHRIPYTPPTPSSPEEAEARRRAVIEEALADPRGLALARAIIERKDLHEALVDFKPGGTVSE</sequence>
<name>A0AA49E4E0_9CAUD</name>
<accession>A0AA49E4E0</accession>
<evidence type="ECO:0000313" key="1">
    <source>
        <dbReference type="EMBL" id="WBF79027.1"/>
    </source>
</evidence>